<accession>A0A143BMT8</accession>
<gene>
    <name evidence="3" type="ORF">GEMMAAP_15965</name>
</gene>
<dbReference type="KEGG" id="gph:GEMMAAP_15965"/>
<evidence type="ECO:0000256" key="2">
    <source>
        <dbReference type="SAM" id="SignalP"/>
    </source>
</evidence>
<name>A0A143BMT8_9BACT</name>
<organism evidence="3 4">
    <name type="scientific">Gemmatimonas phototrophica</name>
    <dbReference type="NCBI Taxonomy" id="1379270"/>
    <lineage>
        <taxon>Bacteria</taxon>
        <taxon>Pseudomonadati</taxon>
        <taxon>Gemmatimonadota</taxon>
        <taxon>Gemmatimonadia</taxon>
        <taxon>Gemmatimonadales</taxon>
        <taxon>Gemmatimonadaceae</taxon>
        <taxon>Gemmatimonas</taxon>
    </lineage>
</organism>
<keyword evidence="2" id="KW-0732">Signal</keyword>
<protein>
    <submittedName>
        <fullName evidence="3">Uncharacterized protein</fullName>
    </submittedName>
</protein>
<dbReference type="Proteomes" id="UP000076404">
    <property type="component" value="Chromosome"/>
</dbReference>
<evidence type="ECO:0000313" key="4">
    <source>
        <dbReference type="Proteomes" id="UP000076404"/>
    </source>
</evidence>
<evidence type="ECO:0000313" key="3">
    <source>
        <dbReference type="EMBL" id="AMW05885.1"/>
    </source>
</evidence>
<dbReference type="EMBL" id="CP011454">
    <property type="protein sequence ID" value="AMW05885.1"/>
    <property type="molecule type" value="Genomic_DNA"/>
</dbReference>
<feature type="compositionally biased region" description="Basic and acidic residues" evidence="1">
    <location>
        <begin position="26"/>
        <end position="37"/>
    </location>
</feature>
<evidence type="ECO:0000256" key="1">
    <source>
        <dbReference type="SAM" id="MobiDB-lite"/>
    </source>
</evidence>
<reference evidence="3 4" key="1">
    <citation type="journal article" date="2014" name="Proc. Natl. Acad. Sci. U.S.A.">
        <title>Functional type 2 photosynthetic reaction centers found in the rare bacterial phylum Gemmatimonadetes.</title>
        <authorList>
            <person name="Zeng Y."/>
            <person name="Feng F."/>
            <person name="Medova H."/>
            <person name="Dean J."/>
            <person name="Koblizek M."/>
        </authorList>
    </citation>
    <scope>NUCLEOTIDE SEQUENCE [LARGE SCALE GENOMIC DNA]</scope>
    <source>
        <strain evidence="3 4">AP64</strain>
    </source>
</reference>
<sequence length="374" mass="41612">MPLLWATLSAVLLPVATPTMLPAQAAKEKKDKAEKAPKTPKTPKLDSAGDAVAKKAPNPRLFRSELPFDVTLTLNMKQIKRDKQQDAPWRTASISYTDSSGKKVSVPIRAKTRGVWRLKHCDFPPLRLKFGGKTADGTEFANLEEPKLVGYCRNTAQYEQYNLQEAQLYRVYRQLTELSHKVRILRIAYADSATGTVETTRYGFLIEDPAQMAERVGGKILDRKGATADDVDPAHTAMAYTFLYFIANTDVSFNGLHNGEIVMLANGTYAPVGYDFDFSGVINAHYAGTDPSLPIRSVRTRLFRGWCAHEAAYPAVYEIFKAKRPAIEALYADTIGKLIAPGTVKGTLSYFEEFYKDIRTPESAKKALLNDCLK</sequence>
<feature type="chain" id="PRO_5007506990" evidence="2">
    <location>
        <begin position="26"/>
        <end position="374"/>
    </location>
</feature>
<feature type="region of interest" description="Disordered" evidence="1">
    <location>
        <begin position="24"/>
        <end position="56"/>
    </location>
</feature>
<dbReference type="STRING" id="1379270.GEMMAAP_15965"/>
<proteinExistence type="predicted"/>
<dbReference type="eggNOG" id="ENOG502ZAJ9">
    <property type="taxonomic scope" value="Bacteria"/>
</dbReference>
<keyword evidence="4" id="KW-1185">Reference proteome</keyword>
<reference evidence="3 4" key="2">
    <citation type="journal article" date="2016" name="Environ. Microbiol. Rep.">
        <title>Metagenomic evidence for the presence of phototrophic Gemmatimonadetes bacteria in diverse environments.</title>
        <authorList>
            <person name="Zeng Y."/>
            <person name="Baumbach J."/>
            <person name="Barbosa E.G."/>
            <person name="Azevedo V."/>
            <person name="Zhang C."/>
            <person name="Koblizek M."/>
        </authorList>
    </citation>
    <scope>NUCLEOTIDE SEQUENCE [LARGE SCALE GENOMIC DNA]</scope>
    <source>
        <strain evidence="3 4">AP64</strain>
    </source>
</reference>
<feature type="signal peptide" evidence="2">
    <location>
        <begin position="1"/>
        <end position="25"/>
    </location>
</feature>
<dbReference type="AlphaFoldDB" id="A0A143BMT8"/>